<name>A0A414PP75_FUSMR</name>
<dbReference type="AlphaFoldDB" id="A0A414PP75"/>
<dbReference type="EMBL" id="QRHL01000027">
    <property type="protein sequence ID" value="RHF70334.1"/>
    <property type="molecule type" value="Genomic_DNA"/>
</dbReference>
<gene>
    <name evidence="2" type="ORF">DW663_10895</name>
</gene>
<evidence type="ECO:0000313" key="3">
    <source>
        <dbReference type="Proteomes" id="UP000284676"/>
    </source>
</evidence>
<organism evidence="2 3">
    <name type="scientific">Fusobacterium mortiferum</name>
    <dbReference type="NCBI Taxonomy" id="850"/>
    <lineage>
        <taxon>Bacteria</taxon>
        <taxon>Fusobacteriati</taxon>
        <taxon>Fusobacteriota</taxon>
        <taxon>Fusobacteriia</taxon>
        <taxon>Fusobacteriales</taxon>
        <taxon>Fusobacteriaceae</taxon>
        <taxon>Fusobacterium</taxon>
    </lineage>
</organism>
<accession>A0A414PP75</accession>
<protein>
    <submittedName>
        <fullName evidence="2">Uncharacterized protein</fullName>
    </submittedName>
</protein>
<evidence type="ECO:0000313" key="2">
    <source>
        <dbReference type="EMBL" id="RHF70334.1"/>
    </source>
</evidence>
<comment type="caution">
    <text evidence="2">The sequence shown here is derived from an EMBL/GenBank/DDBJ whole genome shotgun (WGS) entry which is preliminary data.</text>
</comment>
<proteinExistence type="predicted"/>
<keyword evidence="1" id="KW-0175">Coiled coil</keyword>
<sequence>MIEKNKIIVLGIDDLNSQLEERLYLIEFKKMGYNIEYINYYSYTKEEIEKKIREFSGIIFIYYDLNKNYLEIYKMLFKLNKSYFYFDNMVTDEITLLMKIKRYINNGIIKKILEKLKIKYYLKVRNICEKRIVFSSNNNGNNNKTYKINNMEIERILRRKKKNIFNYKYMVFIDQYFPFHSDNNLIFKGLDYKEYYIKLEEFFNSIEKKGYKVIISGHPKAKRNFYSSKFLYFENSTVELIMGAEKVLTHYSLARNIAFLLKKEVCLIYSNQFYNIDSFYLDYMKFLSKKYNLKLVNIEEENEKFLREIHSEKNIKKRNKTFKFKTSFYKIEKIIKNYQKG</sequence>
<feature type="coiled-coil region" evidence="1">
    <location>
        <begin position="288"/>
        <end position="315"/>
    </location>
</feature>
<evidence type="ECO:0000256" key="1">
    <source>
        <dbReference type="SAM" id="Coils"/>
    </source>
</evidence>
<dbReference type="Proteomes" id="UP000284676">
    <property type="component" value="Unassembled WGS sequence"/>
</dbReference>
<dbReference type="RefSeq" id="WP_118234626.1">
    <property type="nucleotide sequence ID" value="NZ_QRHL01000027.1"/>
</dbReference>
<reference evidence="2 3" key="1">
    <citation type="submission" date="2018-08" db="EMBL/GenBank/DDBJ databases">
        <title>A genome reference for cultivated species of the human gut microbiota.</title>
        <authorList>
            <person name="Zou Y."/>
            <person name="Xue W."/>
            <person name="Luo G."/>
        </authorList>
    </citation>
    <scope>NUCLEOTIDE SEQUENCE [LARGE SCALE GENOMIC DNA]</scope>
    <source>
        <strain evidence="2 3">AM25-1</strain>
    </source>
</reference>